<accession>A0A2T7DMZ5</accession>
<proteinExistence type="predicted"/>
<dbReference type="EMBL" id="CM009753">
    <property type="protein sequence ID" value="PUZ56959.1"/>
    <property type="molecule type" value="Genomic_DNA"/>
</dbReference>
<keyword evidence="3" id="KW-1185">Reference proteome</keyword>
<name>A0A2T7DMZ5_9POAL</name>
<organism evidence="2 3">
    <name type="scientific">Panicum hallii var. hallii</name>
    <dbReference type="NCBI Taxonomy" id="1504633"/>
    <lineage>
        <taxon>Eukaryota</taxon>
        <taxon>Viridiplantae</taxon>
        <taxon>Streptophyta</taxon>
        <taxon>Embryophyta</taxon>
        <taxon>Tracheophyta</taxon>
        <taxon>Spermatophyta</taxon>
        <taxon>Magnoliopsida</taxon>
        <taxon>Liliopsida</taxon>
        <taxon>Poales</taxon>
        <taxon>Poaceae</taxon>
        <taxon>PACMAD clade</taxon>
        <taxon>Panicoideae</taxon>
        <taxon>Panicodae</taxon>
        <taxon>Paniceae</taxon>
        <taxon>Panicinae</taxon>
        <taxon>Panicum</taxon>
        <taxon>Panicum sect. Panicum</taxon>
    </lineage>
</organism>
<feature type="compositionally biased region" description="Basic and acidic residues" evidence="1">
    <location>
        <begin position="91"/>
        <end position="102"/>
    </location>
</feature>
<feature type="compositionally biased region" description="Acidic residues" evidence="1">
    <location>
        <begin position="179"/>
        <end position="188"/>
    </location>
</feature>
<reference evidence="2 3" key="1">
    <citation type="submission" date="2018-04" db="EMBL/GenBank/DDBJ databases">
        <title>WGS assembly of Panicum hallii var. hallii HAL2.</title>
        <authorList>
            <person name="Lovell J."/>
            <person name="Jenkins J."/>
            <person name="Lowry D."/>
            <person name="Mamidi S."/>
            <person name="Sreedasyam A."/>
            <person name="Weng X."/>
            <person name="Barry K."/>
            <person name="Bonette J."/>
            <person name="Campitelli B."/>
            <person name="Daum C."/>
            <person name="Gordon S."/>
            <person name="Gould B."/>
            <person name="Lipzen A."/>
            <person name="MacQueen A."/>
            <person name="Palacio-Mejia J."/>
            <person name="Plott C."/>
            <person name="Shakirov E."/>
            <person name="Shu S."/>
            <person name="Yoshinaga Y."/>
            <person name="Zane M."/>
            <person name="Rokhsar D."/>
            <person name="Grimwood J."/>
            <person name="Schmutz J."/>
            <person name="Juenger T."/>
        </authorList>
    </citation>
    <scope>NUCLEOTIDE SEQUENCE [LARGE SCALE GENOMIC DNA]</scope>
    <source>
        <strain evidence="3">cv. HAL2</strain>
    </source>
</reference>
<dbReference type="Gramene" id="PUZ56959">
    <property type="protein sequence ID" value="PUZ56959"/>
    <property type="gene ID" value="GQ55_5G389800"/>
</dbReference>
<evidence type="ECO:0000256" key="1">
    <source>
        <dbReference type="SAM" id="MobiDB-lite"/>
    </source>
</evidence>
<feature type="compositionally biased region" description="Low complexity" evidence="1">
    <location>
        <begin position="114"/>
        <end position="123"/>
    </location>
</feature>
<protein>
    <submittedName>
        <fullName evidence="2">Uncharacterized protein</fullName>
    </submittedName>
</protein>
<feature type="compositionally biased region" description="Pro residues" evidence="1">
    <location>
        <begin position="68"/>
        <end position="77"/>
    </location>
</feature>
<sequence length="205" mass="22108">MLVGAAAALSHCGDSVRRSSPGASGQHLRHQPSFPWEAKLAELPPLNGRRRRPAPPPPHELHHASPAPRAPSLPPLPLARCISARRKRKGEGRGKELEKSEPEGGNSGQLLWGRPPTCAPTARRPLRAVDRKTNFVCFYDAQQESPLANGGLDAILGDQTSSRYTNPRLVGEGTSGATEENEEAECSSDDLCSMKRMEGEELLGL</sequence>
<evidence type="ECO:0000313" key="3">
    <source>
        <dbReference type="Proteomes" id="UP000244336"/>
    </source>
</evidence>
<dbReference type="Proteomes" id="UP000244336">
    <property type="component" value="Chromosome 5"/>
</dbReference>
<feature type="region of interest" description="Disordered" evidence="1">
    <location>
        <begin position="158"/>
        <end position="188"/>
    </location>
</feature>
<evidence type="ECO:0000313" key="2">
    <source>
        <dbReference type="EMBL" id="PUZ56959.1"/>
    </source>
</evidence>
<dbReference type="AlphaFoldDB" id="A0A2T7DMZ5"/>
<gene>
    <name evidence="2" type="ORF">GQ55_5G389800</name>
</gene>
<feature type="region of interest" description="Disordered" evidence="1">
    <location>
        <begin position="1"/>
        <end position="123"/>
    </location>
</feature>